<organism evidence="3 4">
    <name type="scientific">Rasamsonia emersonii (strain ATCC 16479 / CBS 393.64 / IMI 116815)</name>
    <dbReference type="NCBI Taxonomy" id="1408163"/>
    <lineage>
        <taxon>Eukaryota</taxon>
        <taxon>Fungi</taxon>
        <taxon>Dikarya</taxon>
        <taxon>Ascomycota</taxon>
        <taxon>Pezizomycotina</taxon>
        <taxon>Eurotiomycetes</taxon>
        <taxon>Eurotiomycetidae</taxon>
        <taxon>Eurotiales</taxon>
        <taxon>Trichocomaceae</taxon>
        <taxon>Rasamsonia</taxon>
    </lineage>
</organism>
<evidence type="ECO:0000259" key="2">
    <source>
        <dbReference type="Pfam" id="PF07859"/>
    </source>
</evidence>
<dbReference type="AlphaFoldDB" id="A0A0F4YPC7"/>
<dbReference type="GO" id="GO:0019441">
    <property type="term" value="P:L-tryptophan catabolic process to kynurenine"/>
    <property type="evidence" value="ECO:0007669"/>
    <property type="project" value="InterPro"/>
</dbReference>
<dbReference type="InterPro" id="IPR007325">
    <property type="entry name" value="KFase/CYL"/>
</dbReference>
<dbReference type="InterPro" id="IPR013094">
    <property type="entry name" value="AB_hydrolase_3"/>
</dbReference>
<dbReference type="RefSeq" id="XP_013326726.1">
    <property type="nucleotide sequence ID" value="XM_013471272.1"/>
</dbReference>
<dbReference type="STRING" id="1408163.A0A0F4YPC7"/>
<dbReference type="Pfam" id="PF07859">
    <property type="entry name" value="Abhydrolase_3"/>
    <property type="match status" value="1"/>
</dbReference>
<dbReference type="Pfam" id="PF04199">
    <property type="entry name" value="Cyclase"/>
    <property type="match status" value="1"/>
</dbReference>
<dbReference type="Gene3D" id="3.40.50.1820">
    <property type="entry name" value="alpha/beta hydrolase"/>
    <property type="match status" value="1"/>
</dbReference>
<dbReference type="InterPro" id="IPR037175">
    <property type="entry name" value="KFase_sf"/>
</dbReference>
<dbReference type="EMBL" id="LASV01000287">
    <property type="protein sequence ID" value="KKA20114.1"/>
    <property type="molecule type" value="Genomic_DNA"/>
</dbReference>
<proteinExistence type="inferred from homology"/>
<dbReference type="OrthoDB" id="5396at2759"/>
<keyword evidence="4" id="KW-1185">Reference proteome</keyword>
<dbReference type="SUPFAM" id="SSF102198">
    <property type="entry name" value="Putative cyclase"/>
    <property type="match status" value="1"/>
</dbReference>
<dbReference type="GO" id="GO:0004061">
    <property type="term" value="F:arylformamidase activity"/>
    <property type="evidence" value="ECO:0007669"/>
    <property type="project" value="InterPro"/>
</dbReference>
<dbReference type="PANTHER" id="PTHR34861">
    <property type="match status" value="1"/>
</dbReference>
<dbReference type="PANTHER" id="PTHR34861:SF11">
    <property type="entry name" value="CYCLASE"/>
    <property type="match status" value="1"/>
</dbReference>
<evidence type="ECO:0000313" key="4">
    <source>
        <dbReference type="Proteomes" id="UP000053958"/>
    </source>
</evidence>
<dbReference type="Gene3D" id="3.50.30.50">
    <property type="entry name" value="Putative cyclase"/>
    <property type="match status" value="1"/>
</dbReference>
<dbReference type="InterPro" id="IPR029058">
    <property type="entry name" value="AB_hydrolase_fold"/>
</dbReference>
<accession>A0A0F4YPC7</accession>
<evidence type="ECO:0000313" key="3">
    <source>
        <dbReference type="EMBL" id="KKA20114.1"/>
    </source>
</evidence>
<protein>
    <recommendedName>
        <fullName evidence="2">Alpha/beta hydrolase fold-3 domain-containing protein</fullName>
    </recommendedName>
</protein>
<dbReference type="SUPFAM" id="SSF53474">
    <property type="entry name" value="alpha/beta-Hydrolases"/>
    <property type="match status" value="1"/>
</dbReference>
<reference evidence="3 4" key="1">
    <citation type="submission" date="2015-04" db="EMBL/GenBank/DDBJ databases">
        <authorList>
            <person name="Heijne W.H."/>
            <person name="Fedorova N.D."/>
            <person name="Nierman W.C."/>
            <person name="Vollebregt A.W."/>
            <person name="Zhao Z."/>
            <person name="Wu L."/>
            <person name="Kumar M."/>
            <person name="Stam H."/>
            <person name="van den Berg M.A."/>
            <person name="Pel H.J."/>
        </authorList>
    </citation>
    <scope>NUCLEOTIDE SEQUENCE [LARGE SCALE GENOMIC DNA]</scope>
    <source>
        <strain evidence="3 4">CBS 393.64</strain>
    </source>
</reference>
<dbReference type="Proteomes" id="UP000053958">
    <property type="component" value="Unassembled WGS sequence"/>
</dbReference>
<comment type="caution">
    <text evidence="3">The sequence shown here is derived from an EMBL/GenBank/DDBJ whole genome shotgun (WGS) entry which is preliminary data.</text>
</comment>
<sequence length="653" mass="72593">MATGYFSYLRLKAVAVVLRLLMGGAFFFRRRLESARYAGKQRLKIPSRDPGRHIAAELHLPEETKSPTPVLINWHGSGFVLPNLGNDAAYCAHIARTTGIAVIDADYRKAPENPFPAALHDVEDVICWVASQPERFDVDRIALSGFSAGGNLALVASSSSSSSSSSSLKERLSRSIDIKAVVAFYPPTDLSIAPEAKRAPKPRRPIPARMSRLFDACYVPDPASRKDPRVSPSYAEKGAFPGTVVIITCEGDTLAPEANALAEKLNDGSRRVVHRQLNDVGHAFDKMGKEGSQERKMRDESLFRYTVHNTDFGVYTLFCILSRIYFESILTMSIQLPDFDHLTLDPSGPKGNAWGLFGKDDQLGMLNLLTPEVVATAAREEIREGLRFSLDWELDRLAQPAFGRQVFERKLVHKAPRTVNDDIVTFNTQSSTQWDGFRHYANQEHKVFFNGHKQPDLENSLVLGIDAWVKRGGIVGRGVLLDYADWADRHNIPIKPFESSIIPLVTLKEIARENGITFRPGDILFVRSGFTAAYEKLSVEEARALGRRESHDFIGVESGEDTLRWLWENKFAAVAGDAVAFESSPVTGPQIPQDYSLHQWCLAGWGMPLGEMFYLEELAAYCREKKRWTFFLSSVPLKVPGGVASPPNAIAIV</sequence>
<dbReference type="GeneID" id="25318212"/>
<comment type="similarity">
    <text evidence="1">Belongs to the Cyclase 1 superfamily.</text>
</comment>
<name>A0A0F4YPC7_RASE3</name>
<feature type="domain" description="Alpha/beta hydrolase fold-3" evidence="2">
    <location>
        <begin position="72"/>
        <end position="284"/>
    </location>
</feature>
<evidence type="ECO:0000256" key="1">
    <source>
        <dbReference type="ARBA" id="ARBA00007865"/>
    </source>
</evidence>
<gene>
    <name evidence="3" type="ORF">T310_5887</name>
</gene>